<comment type="subcellular location">
    <subcellularLocation>
        <location evidence="2">Cytoplasm</location>
    </subcellularLocation>
</comment>
<dbReference type="GO" id="GO:0005829">
    <property type="term" value="C:cytosol"/>
    <property type="evidence" value="ECO:0007669"/>
    <property type="project" value="TreeGrafter"/>
</dbReference>
<evidence type="ECO:0000313" key="3">
    <source>
        <dbReference type="EMBL" id="ALO15810.1"/>
    </source>
</evidence>
<comment type="similarity">
    <text evidence="2">Belongs to the RbfA family.</text>
</comment>
<dbReference type="GO" id="GO:0030490">
    <property type="term" value="P:maturation of SSU-rRNA"/>
    <property type="evidence" value="ECO:0007669"/>
    <property type="project" value="UniProtKB-UniRule"/>
</dbReference>
<dbReference type="PANTHER" id="PTHR33515">
    <property type="entry name" value="RIBOSOME-BINDING FACTOR A, CHLOROPLASTIC-RELATED"/>
    <property type="match status" value="1"/>
</dbReference>
<dbReference type="Proteomes" id="UP000064893">
    <property type="component" value="Chromosome"/>
</dbReference>
<dbReference type="GO" id="GO:0043024">
    <property type="term" value="F:ribosomal small subunit binding"/>
    <property type="evidence" value="ECO:0007669"/>
    <property type="project" value="TreeGrafter"/>
</dbReference>
<name>A0A0S2I0R1_9BACT</name>
<sequence>MKEETQRQKKINRQLQRDLGEMLQQDGSAIHSGVMFTVTQVRVTADLSIARVYLSLFPADDPEAIVAKVNDAAGELRYNLGKRVRHQLRKVPELHFYLDDSLDYIEKIEDKLNED</sequence>
<gene>
    <name evidence="2 3" type="primary">rbfA</name>
    <name evidence="3" type="ORF">L21SP5_02177</name>
</gene>
<evidence type="ECO:0000256" key="1">
    <source>
        <dbReference type="ARBA" id="ARBA00022517"/>
    </source>
</evidence>
<dbReference type="HAMAP" id="MF_00003">
    <property type="entry name" value="RbfA"/>
    <property type="match status" value="1"/>
</dbReference>
<dbReference type="InterPro" id="IPR023799">
    <property type="entry name" value="RbfA_dom_sf"/>
</dbReference>
<dbReference type="OrthoDB" id="9811910at2"/>
<keyword evidence="1 2" id="KW-0690">Ribosome biogenesis</keyword>
<proteinExistence type="inferred from homology"/>
<dbReference type="PANTHER" id="PTHR33515:SF1">
    <property type="entry name" value="RIBOSOME-BINDING FACTOR A, CHLOROPLASTIC-RELATED"/>
    <property type="match status" value="1"/>
</dbReference>
<accession>A0A0S2I0R1</accession>
<dbReference type="RefSeq" id="WP_057953237.1">
    <property type="nucleotide sequence ID" value="NZ_CP013118.1"/>
</dbReference>
<comment type="subunit">
    <text evidence="2">Monomer. Binds 30S ribosomal subunits, but not 50S ribosomal subunits or 70S ribosomes.</text>
</comment>
<dbReference type="InterPro" id="IPR015946">
    <property type="entry name" value="KH_dom-like_a/b"/>
</dbReference>
<dbReference type="SUPFAM" id="SSF89919">
    <property type="entry name" value="Ribosome-binding factor A, RbfA"/>
    <property type="match status" value="1"/>
</dbReference>
<dbReference type="Pfam" id="PF02033">
    <property type="entry name" value="RBFA"/>
    <property type="match status" value="1"/>
</dbReference>
<evidence type="ECO:0000313" key="4">
    <source>
        <dbReference type="Proteomes" id="UP000064893"/>
    </source>
</evidence>
<protein>
    <recommendedName>
        <fullName evidence="2">Ribosome-binding factor A</fullName>
    </recommendedName>
</protein>
<comment type="function">
    <text evidence="2">One of several proteins that assist in the late maturation steps of the functional core of the 30S ribosomal subunit. Associates with free 30S ribosomal subunits (but not with 30S subunits that are part of 70S ribosomes or polysomes). Required for efficient processing of 16S rRNA. May interact with the 5'-terminal helix region of 16S rRNA.</text>
</comment>
<dbReference type="InterPro" id="IPR000238">
    <property type="entry name" value="RbfA"/>
</dbReference>
<dbReference type="NCBIfam" id="TIGR00082">
    <property type="entry name" value="rbfA"/>
    <property type="match status" value="1"/>
</dbReference>
<keyword evidence="4" id="KW-1185">Reference proteome</keyword>
<dbReference type="PATRIC" id="fig|1307839.3.peg.2295"/>
<reference evidence="3 4" key="1">
    <citation type="submission" date="2015-11" db="EMBL/GenBank/DDBJ databases">
        <title>Description and complete genome sequence of a novel strain predominating in hypersaline microbial mats and representing a new family of the Bacteriodetes phylum.</title>
        <authorList>
            <person name="Spring S."/>
            <person name="Bunk B."/>
            <person name="Sproer C."/>
            <person name="Klenk H.-P."/>
        </authorList>
    </citation>
    <scope>NUCLEOTIDE SEQUENCE [LARGE SCALE GENOMIC DNA]</scope>
    <source>
        <strain evidence="3 4">L21-Spi-D4</strain>
    </source>
</reference>
<dbReference type="KEGG" id="blq:L21SP5_02177"/>
<dbReference type="STRING" id="1307839.L21SP5_02177"/>
<evidence type="ECO:0000256" key="2">
    <source>
        <dbReference type="HAMAP-Rule" id="MF_00003"/>
    </source>
</evidence>
<organism evidence="3 4">
    <name type="scientific">Salinivirga cyanobacteriivorans</name>
    <dbReference type="NCBI Taxonomy" id="1307839"/>
    <lineage>
        <taxon>Bacteria</taxon>
        <taxon>Pseudomonadati</taxon>
        <taxon>Bacteroidota</taxon>
        <taxon>Bacteroidia</taxon>
        <taxon>Bacteroidales</taxon>
        <taxon>Salinivirgaceae</taxon>
        <taxon>Salinivirga</taxon>
    </lineage>
</organism>
<dbReference type="Gene3D" id="3.30.300.20">
    <property type="match status" value="1"/>
</dbReference>
<keyword evidence="2" id="KW-0963">Cytoplasm</keyword>
<dbReference type="AlphaFoldDB" id="A0A0S2I0R1"/>
<dbReference type="EMBL" id="CP013118">
    <property type="protein sequence ID" value="ALO15810.1"/>
    <property type="molecule type" value="Genomic_DNA"/>
</dbReference>